<gene>
    <name evidence="11 15" type="primary">radA</name>
    <name evidence="15" type="ORF">caldi_32120</name>
</gene>
<dbReference type="PRINTS" id="PR01874">
    <property type="entry name" value="DNAREPAIRADA"/>
</dbReference>
<dbReference type="PROSITE" id="PS50162">
    <property type="entry name" value="RECA_2"/>
    <property type="match status" value="1"/>
</dbReference>
<dbReference type="CDD" id="cd01121">
    <property type="entry name" value="RadA_SMS_N"/>
    <property type="match status" value="1"/>
</dbReference>
<dbReference type="SUPFAM" id="SSF52540">
    <property type="entry name" value="P-loop containing nucleoside triphosphate hydrolases"/>
    <property type="match status" value="1"/>
</dbReference>
<comment type="similarity">
    <text evidence="11 13">Belongs to the RecA family. RadA subfamily.</text>
</comment>
<organism evidence="15 16">
    <name type="scientific">Caldinitratiruptor microaerophilus</name>
    <dbReference type="NCBI Taxonomy" id="671077"/>
    <lineage>
        <taxon>Bacteria</taxon>
        <taxon>Bacillati</taxon>
        <taxon>Bacillota</taxon>
        <taxon>Clostridia</taxon>
        <taxon>Eubacteriales</taxon>
        <taxon>Symbiobacteriaceae</taxon>
        <taxon>Caldinitratiruptor</taxon>
    </lineage>
</organism>
<evidence type="ECO:0000256" key="12">
    <source>
        <dbReference type="NCBIfam" id="TIGR00416"/>
    </source>
</evidence>
<name>A0AA35CN01_9FIRM</name>
<evidence type="ECO:0000256" key="11">
    <source>
        <dbReference type="HAMAP-Rule" id="MF_01498"/>
    </source>
</evidence>
<comment type="domain">
    <text evidence="11">The middle region has homology to RecA with ATPase motifs including the RadA KNRFG motif, while the C-terminus is homologous to Lon protease.</text>
</comment>
<comment type="function">
    <text evidence="13">DNA-dependent ATPase involved in processing of recombination intermediates, plays a role in repairing DNA breaks. Stimulates the branch migration of RecA-mediated strand transfer reactions, allowing the 3' invading strand to extend heteroduplex DNA faster. Binds ssDNA in the presence of ADP but not other nucleotides, has ATPase activity that is stimulated by ssDNA and various branched DNA structures, but inhibited by SSB. Does not have RecA's homology-searching function.</text>
</comment>
<evidence type="ECO:0000256" key="5">
    <source>
        <dbReference type="ARBA" id="ARBA00022801"/>
    </source>
</evidence>
<dbReference type="InterPro" id="IPR020588">
    <property type="entry name" value="RecA_ATP-bd"/>
</dbReference>
<dbReference type="AlphaFoldDB" id="A0AA35CN01"/>
<dbReference type="PANTHER" id="PTHR32472">
    <property type="entry name" value="DNA REPAIR PROTEIN RADA"/>
    <property type="match status" value="1"/>
</dbReference>
<dbReference type="InterPro" id="IPR027417">
    <property type="entry name" value="P-loop_NTPase"/>
</dbReference>
<dbReference type="InterPro" id="IPR004504">
    <property type="entry name" value="DNA_repair_RadA"/>
</dbReference>
<keyword evidence="1 11" id="KW-0479">Metal-binding</keyword>
<dbReference type="InterPro" id="IPR041166">
    <property type="entry name" value="Rubredoxin_2"/>
</dbReference>
<evidence type="ECO:0000256" key="9">
    <source>
        <dbReference type="ARBA" id="ARBA00023125"/>
    </source>
</evidence>
<evidence type="ECO:0000256" key="10">
    <source>
        <dbReference type="ARBA" id="ARBA00023204"/>
    </source>
</evidence>
<dbReference type="GO" id="GO:0140664">
    <property type="term" value="F:ATP-dependent DNA damage sensor activity"/>
    <property type="evidence" value="ECO:0007669"/>
    <property type="project" value="InterPro"/>
</dbReference>
<evidence type="ECO:0000256" key="4">
    <source>
        <dbReference type="ARBA" id="ARBA00022771"/>
    </source>
</evidence>
<dbReference type="GO" id="GO:0016787">
    <property type="term" value="F:hydrolase activity"/>
    <property type="evidence" value="ECO:0007669"/>
    <property type="project" value="UniProtKB-KW"/>
</dbReference>
<evidence type="ECO:0000313" key="15">
    <source>
        <dbReference type="EMBL" id="BDG62122.1"/>
    </source>
</evidence>
<evidence type="ECO:0000256" key="13">
    <source>
        <dbReference type="RuleBase" id="RU003555"/>
    </source>
</evidence>
<dbReference type="HAMAP" id="MF_01498">
    <property type="entry name" value="RadA_bact"/>
    <property type="match status" value="1"/>
</dbReference>
<keyword evidence="10 11" id="KW-0234">DNA repair</keyword>
<feature type="domain" description="RecA family profile 1" evidence="14">
    <location>
        <begin position="73"/>
        <end position="222"/>
    </location>
</feature>
<protein>
    <recommendedName>
        <fullName evidence="11 12">DNA repair protein RadA</fullName>
    </recommendedName>
</protein>
<dbReference type="SMART" id="SM00382">
    <property type="entry name" value="AAA"/>
    <property type="match status" value="1"/>
</dbReference>
<dbReference type="InterPro" id="IPR003593">
    <property type="entry name" value="AAA+_ATPase"/>
</dbReference>
<dbReference type="GO" id="GO:0005524">
    <property type="term" value="F:ATP binding"/>
    <property type="evidence" value="ECO:0007669"/>
    <property type="project" value="UniProtKB-UniRule"/>
</dbReference>
<accession>A0AA35CN01</accession>
<dbReference type="GO" id="GO:0008270">
    <property type="term" value="F:zinc ion binding"/>
    <property type="evidence" value="ECO:0007669"/>
    <property type="project" value="UniProtKB-KW"/>
</dbReference>
<evidence type="ECO:0000256" key="3">
    <source>
        <dbReference type="ARBA" id="ARBA00022763"/>
    </source>
</evidence>
<keyword evidence="4 13" id="KW-0863">Zinc-finger</keyword>
<dbReference type="Pfam" id="PF13481">
    <property type="entry name" value="AAA_25"/>
    <property type="match status" value="1"/>
</dbReference>
<dbReference type="GO" id="GO:0003684">
    <property type="term" value="F:damaged DNA binding"/>
    <property type="evidence" value="ECO:0007669"/>
    <property type="project" value="InterPro"/>
</dbReference>
<keyword evidence="6 13" id="KW-0862">Zinc</keyword>
<dbReference type="GO" id="GO:0005829">
    <property type="term" value="C:cytosol"/>
    <property type="evidence" value="ECO:0007669"/>
    <property type="project" value="TreeGrafter"/>
</dbReference>
<dbReference type="Pfam" id="PF13541">
    <property type="entry name" value="ChlI"/>
    <property type="match status" value="1"/>
</dbReference>
<evidence type="ECO:0000256" key="6">
    <source>
        <dbReference type="ARBA" id="ARBA00022833"/>
    </source>
</evidence>
<evidence type="ECO:0000259" key="14">
    <source>
        <dbReference type="PROSITE" id="PS50162"/>
    </source>
</evidence>
<dbReference type="Gene3D" id="3.30.230.10">
    <property type="match status" value="1"/>
</dbReference>
<dbReference type="NCBIfam" id="TIGR00416">
    <property type="entry name" value="sms"/>
    <property type="match status" value="1"/>
</dbReference>
<evidence type="ECO:0000256" key="8">
    <source>
        <dbReference type="ARBA" id="ARBA00023016"/>
    </source>
</evidence>
<keyword evidence="3 11" id="KW-0227">DNA damage</keyword>
<feature type="region of interest" description="Lon-protease-like" evidence="11">
    <location>
        <begin position="358"/>
        <end position="471"/>
    </location>
</feature>
<dbReference type="KEGG" id="cmic:caldi_32120"/>
<evidence type="ECO:0000256" key="1">
    <source>
        <dbReference type="ARBA" id="ARBA00022723"/>
    </source>
</evidence>
<dbReference type="RefSeq" id="WP_264842723.1">
    <property type="nucleotide sequence ID" value="NZ_AP025628.1"/>
</dbReference>
<keyword evidence="8 11" id="KW-0346">Stress response</keyword>
<dbReference type="SUPFAM" id="SSF54211">
    <property type="entry name" value="Ribosomal protein S5 domain 2-like"/>
    <property type="match status" value="1"/>
</dbReference>
<dbReference type="Pfam" id="PF18073">
    <property type="entry name" value="Zn_ribbon_LapB"/>
    <property type="match status" value="1"/>
</dbReference>
<keyword evidence="2 11" id="KW-0547">Nucleotide-binding</keyword>
<sequence length="471" mass="49152">MARERTVFVCQECGQEALRWQGRCPGCGAWGTMVEERVPAPSGRGAAGRARAGAGPGAVGHLPVPIAEVDPGEAPRVVTGIGELDRVLGGGLVPGSMVLVGGDPGIGKSTLLLQAAHRLALQGVGVLYVSGEESARQVRLRADRLGALAPGLYVASETDMDQIEENVRVLSPGVLVVDSIQTVFRPDLSSAPGSVTQVREAASDLLRLAKSTGVTVLVVGHVTKEGAIAGPRVLEHIVDTVLYFEGERQGQLRVLRAVKNRFGSTGEIGLFEMRDGGLAEVPGASQVLLAERPAGAAGSVVVPCVEGTRPLLVEVQALVSATPYPNPRRTATGVDLTRVQLILAVLEKRVGLHLGGHDAYIKVAGGVRVDEPAVDLGLAVALASSFREVPADPHTVVLGEVGLAGEVRAVSRLAERLYEAEKLGFRRAVIPAGNLRAEGRRGDIEWVGVRTVAEGLEAALGGSREEVGQGW</sequence>
<feature type="short sequence motif" description="RadA KNRFG motif" evidence="11">
    <location>
        <begin position="259"/>
        <end position="263"/>
    </location>
</feature>
<dbReference type="FunFam" id="3.40.50.300:FF:000050">
    <property type="entry name" value="DNA repair protein RadA"/>
    <property type="match status" value="1"/>
</dbReference>
<dbReference type="InterPro" id="IPR020568">
    <property type="entry name" value="Ribosomal_Su5_D2-typ_SF"/>
</dbReference>
<keyword evidence="7 11" id="KW-0067">ATP-binding</keyword>
<dbReference type="EMBL" id="AP025628">
    <property type="protein sequence ID" value="BDG62122.1"/>
    <property type="molecule type" value="Genomic_DNA"/>
</dbReference>
<comment type="function">
    <text evidence="11">Plays a role in repairing double-strand DNA breaks, probably involving stabilizing or processing branched DNA or blocked replication forks.</text>
</comment>
<keyword evidence="9 11" id="KW-0238">DNA-binding</keyword>
<evidence type="ECO:0000313" key="16">
    <source>
        <dbReference type="Proteomes" id="UP001163687"/>
    </source>
</evidence>
<dbReference type="Gene3D" id="3.40.50.300">
    <property type="entry name" value="P-loop containing nucleotide triphosphate hydrolases"/>
    <property type="match status" value="1"/>
</dbReference>
<keyword evidence="5" id="KW-0378">Hydrolase</keyword>
<keyword evidence="16" id="KW-1185">Reference proteome</keyword>
<dbReference type="Proteomes" id="UP001163687">
    <property type="component" value="Chromosome"/>
</dbReference>
<dbReference type="InterPro" id="IPR014721">
    <property type="entry name" value="Ribsml_uS5_D2-typ_fold_subgr"/>
</dbReference>
<evidence type="ECO:0000256" key="7">
    <source>
        <dbReference type="ARBA" id="ARBA00022840"/>
    </source>
</evidence>
<evidence type="ECO:0000256" key="2">
    <source>
        <dbReference type="ARBA" id="ARBA00022741"/>
    </source>
</evidence>
<proteinExistence type="inferred from homology"/>
<feature type="binding site" evidence="11">
    <location>
        <begin position="102"/>
        <end position="109"/>
    </location>
    <ligand>
        <name>ATP</name>
        <dbReference type="ChEBI" id="CHEBI:30616"/>
    </ligand>
</feature>
<reference evidence="15" key="1">
    <citation type="submission" date="2022-03" db="EMBL/GenBank/DDBJ databases">
        <title>Complete genome sequence of Caldinitratiruptor microaerophilus.</title>
        <authorList>
            <person name="Mukaiyama R."/>
            <person name="Nishiyama T."/>
            <person name="Ueda K."/>
        </authorList>
    </citation>
    <scope>NUCLEOTIDE SEQUENCE</scope>
    <source>
        <strain evidence="15">JCM 16183</strain>
    </source>
</reference>
<dbReference type="PANTHER" id="PTHR32472:SF10">
    <property type="entry name" value="DNA REPAIR PROTEIN RADA-LIKE PROTEIN"/>
    <property type="match status" value="1"/>
</dbReference>
<dbReference type="GO" id="GO:0000725">
    <property type="term" value="P:recombinational repair"/>
    <property type="evidence" value="ECO:0007669"/>
    <property type="project" value="UniProtKB-UniRule"/>
</dbReference>